<sequence>MTEPNHLQPQQVFEIVDTMDVDKFTSLFTENARLTFGNEPSYQGLSAIRDGVTGFFGTIAGIQHTIVRLWEVGDDTIAHVDATYRRNDGTELTLAAATIYHTNGAGKIDDYRVFVDVTPIYV</sequence>
<evidence type="ECO:0000313" key="2">
    <source>
        <dbReference type="EMBL" id="CDO89056.1"/>
    </source>
</evidence>
<reference evidence="2" key="1">
    <citation type="journal article" date="2014" name="Genome Announc.">
        <title>Draft Genome Sequence of Mycobacterium triplex DSM 44626.</title>
        <authorList>
            <person name="Sassi M."/>
            <person name="Croce O."/>
            <person name="Robert C."/>
            <person name="Raoult D."/>
            <person name="Drancourt M."/>
        </authorList>
    </citation>
    <scope>NUCLEOTIDE SEQUENCE [LARGE SCALE GENOMIC DNA]</scope>
    <source>
        <strain evidence="2">DSM 44626</strain>
    </source>
</reference>
<dbReference type="AlphaFoldDB" id="A0A024JZF8"/>
<dbReference type="Pfam" id="PF12680">
    <property type="entry name" value="SnoaL_2"/>
    <property type="match status" value="1"/>
</dbReference>
<dbReference type="InterPro" id="IPR032710">
    <property type="entry name" value="NTF2-like_dom_sf"/>
</dbReference>
<evidence type="ECO:0000259" key="1">
    <source>
        <dbReference type="Pfam" id="PF12680"/>
    </source>
</evidence>
<dbReference type="Proteomes" id="UP000028880">
    <property type="component" value="Unassembled WGS sequence"/>
</dbReference>
<dbReference type="SUPFAM" id="SSF54427">
    <property type="entry name" value="NTF2-like"/>
    <property type="match status" value="1"/>
</dbReference>
<dbReference type="InterPro" id="IPR037401">
    <property type="entry name" value="SnoaL-like"/>
</dbReference>
<dbReference type="RefSeq" id="WP_036469525.1">
    <property type="nucleotide sequence ID" value="NZ_HG964446.1"/>
</dbReference>
<reference evidence="2" key="2">
    <citation type="submission" date="2014-04" db="EMBL/GenBank/DDBJ databases">
        <authorList>
            <person name="Urmite Genomes U."/>
        </authorList>
    </citation>
    <scope>NUCLEOTIDE SEQUENCE</scope>
    <source>
        <strain evidence="2">DSM 44626</strain>
    </source>
</reference>
<dbReference type="HOGENOM" id="CLU_125946_3_0_11"/>
<keyword evidence="2" id="KW-0413">Isomerase</keyword>
<feature type="domain" description="SnoaL-like" evidence="1">
    <location>
        <begin position="11"/>
        <end position="108"/>
    </location>
</feature>
<dbReference type="STRING" id="47839.BN973_03427"/>
<gene>
    <name evidence="3" type="ORF">AWC29_21450</name>
    <name evidence="2" type="ORF">BN973_03427</name>
</gene>
<protein>
    <submittedName>
        <fullName evidence="2">Ketosteroid isomerase-related protein</fullName>
    </submittedName>
</protein>
<proteinExistence type="predicted"/>
<dbReference type="Gene3D" id="3.10.450.50">
    <property type="match status" value="1"/>
</dbReference>
<evidence type="ECO:0000313" key="4">
    <source>
        <dbReference type="Proteomes" id="UP000193710"/>
    </source>
</evidence>
<dbReference type="eggNOG" id="COG3631">
    <property type="taxonomic scope" value="Bacteria"/>
</dbReference>
<dbReference type="EMBL" id="LQPY01000029">
    <property type="protein sequence ID" value="ORX01773.1"/>
    <property type="molecule type" value="Genomic_DNA"/>
</dbReference>
<name>A0A024JZF8_9MYCO</name>
<dbReference type="OrthoDB" id="7560468at2"/>
<dbReference type="EMBL" id="HG964446">
    <property type="protein sequence ID" value="CDO89056.1"/>
    <property type="molecule type" value="Genomic_DNA"/>
</dbReference>
<keyword evidence="4" id="KW-1185">Reference proteome</keyword>
<dbReference type="Proteomes" id="UP000193710">
    <property type="component" value="Unassembled WGS sequence"/>
</dbReference>
<organism evidence="2">
    <name type="scientific">Mycobacterium triplex</name>
    <dbReference type="NCBI Taxonomy" id="47839"/>
    <lineage>
        <taxon>Bacteria</taxon>
        <taxon>Bacillati</taxon>
        <taxon>Actinomycetota</taxon>
        <taxon>Actinomycetes</taxon>
        <taxon>Mycobacteriales</taxon>
        <taxon>Mycobacteriaceae</taxon>
        <taxon>Mycobacterium</taxon>
        <taxon>Mycobacterium simiae complex</taxon>
    </lineage>
</organism>
<dbReference type="GO" id="GO:0016853">
    <property type="term" value="F:isomerase activity"/>
    <property type="evidence" value="ECO:0007669"/>
    <property type="project" value="UniProtKB-KW"/>
</dbReference>
<reference evidence="3 4" key="3">
    <citation type="submission" date="2016-01" db="EMBL/GenBank/DDBJ databases">
        <title>The new phylogeny of the genus Mycobacterium.</title>
        <authorList>
            <person name="Tarcisio F."/>
            <person name="Conor M."/>
            <person name="Antonella G."/>
            <person name="Elisabetta G."/>
            <person name="Giulia F.S."/>
            <person name="Sara T."/>
            <person name="Anna F."/>
            <person name="Clotilde B."/>
            <person name="Roberto B."/>
            <person name="Veronica D.S."/>
            <person name="Fabio R."/>
            <person name="Monica P."/>
            <person name="Olivier J."/>
            <person name="Enrico T."/>
            <person name="Nicola S."/>
        </authorList>
    </citation>
    <scope>NUCLEOTIDE SEQUENCE [LARGE SCALE GENOMIC DNA]</scope>
    <source>
        <strain evidence="3 4">DSM 44626</strain>
    </source>
</reference>
<accession>A0A024JZF8</accession>
<evidence type="ECO:0000313" key="3">
    <source>
        <dbReference type="EMBL" id="ORX01773.1"/>
    </source>
</evidence>